<evidence type="ECO:0000256" key="1">
    <source>
        <dbReference type="ARBA" id="ARBA00002752"/>
    </source>
</evidence>
<dbReference type="NCBIfam" id="NF009763">
    <property type="entry name" value="PRK13264.1"/>
    <property type="match status" value="1"/>
</dbReference>
<dbReference type="InterPro" id="IPR010329">
    <property type="entry name" value="3hydroanth_dOase"/>
</dbReference>
<dbReference type="PANTHER" id="PTHR15497">
    <property type="entry name" value="3-HYDROXYANTHRANILATE 3,4-DIOXYGENASE"/>
    <property type="match status" value="1"/>
</dbReference>
<dbReference type="RefSeq" id="WP_378017163.1">
    <property type="nucleotide sequence ID" value="NZ_JBHSKT010000004.1"/>
</dbReference>
<feature type="binding site" evidence="7">
    <location>
        <position position="164"/>
    </location>
    <ligand>
        <name>Fe cation</name>
        <dbReference type="ChEBI" id="CHEBI:24875"/>
        <label>2</label>
    </ligand>
</feature>
<evidence type="ECO:0000313" key="9">
    <source>
        <dbReference type="Proteomes" id="UP001596161"/>
    </source>
</evidence>
<comment type="cofactor">
    <cofactor evidence="7">
        <name>Fe(2+)</name>
        <dbReference type="ChEBI" id="CHEBI:29033"/>
    </cofactor>
    <text evidence="7">Binds 2 Fe(2+) ions per subunit.</text>
</comment>
<accession>A0ABW0EC52</accession>
<dbReference type="GO" id="GO:0000334">
    <property type="term" value="F:3-hydroxyanthranilate 3,4-dioxygenase activity"/>
    <property type="evidence" value="ECO:0007669"/>
    <property type="project" value="UniProtKB-EC"/>
</dbReference>
<evidence type="ECO:0000256" key="2">
    <source>
        <dbReference type="ARBA" id="ARBA00022642"/>
    </source>
</evidence>
<evidence type="ECO:0000256" key="3">
    <source>
        <dbReference type="ARBA" id="ARBA00022723"/>
    </source>
</evidence>
<gene>
    <name evidence="7" type="primary">nbaC</name>
    <name evidence="8" type="ORF">ACFPIB_09270</name>
</gene>
<dbReference type="Gene3D" id="2.60.120.10">
    <property type="entry name" value="Jelly Rolls"/>
    <property type="match status" value="1"/>
</dbReference>
<dbReference type="EC" id="1.13.11.6" evidence="7"/>
<feature type="binding site" evidence="7">
    <location>
        <position position="57"/>
    </location>
    <ligand>
        <name>substrate</name>
    </ligand>
</feature>
<feature type="binding site" evidence="7">
    <location>
        <position position="99"/>
    </location>
    <ligand>
        <name>substrate</name>
    </ligand>
</feature>
<dbReference type="SUPFAM" id="SSF51182">
    <property type="entry name" value="RmlC-like cupins"/>
    <property type="match status" value="1"/>
</dbReference>
<evidence type="ECO:0000313" key="8">
    <source>
        <dbReference type="EMBL" id="MFC5270798.1"/>
    </source>
</evidence>
<evidence type="ECO:0000256" key="4">
    <source>
        <dbReference type="ARBA" id="ARBA00022964"/>
    </source>
</evidence>
<feature type="binding site" evidence="7">
    <location>
        <position position="127"/>
    </location>
    <ligand>
        <name>Fe cation</name>
        <dbReference type="ChEBI" id="CHEBI:24875"/>
        <label>2</label>
    </ligand>
</feature>
<protein>
    <recommendedName>
        <fullName evidence="7">3-hydroxyanthranilate 3,4-dioxygenase</fullName>
        <ecNumber evidence="7">1.13.11.6</ecNumber>
    </recommendedName>
    <alternativeName>
        <fullName evidence="7">3-hydroxyanthranilate oxygenase</fullName>
        <shortName evidence="7">3-HAO</shortName>
    </alternativeName>
    <alternativeName>
        <fullName evidence="7">3-hydroxyanthranilic acid dioxygenase</fullName>
        <shortName evidence="7">HAD</shortName>
    </alternativeName>
</protein>
<name>A0ABW0EC52_9BACT</name>
<keyword evidence="5 7" id="KW-0560">Oxidoreductase</keyword>
<comment type="catalytic activity">
    <reaction evidence="7">
        <text>3-hydroxyanthranilate + O2 = (2Z,4Z)-2-amino-3-carboxymuconate 6-semialdehyde</text>
        <dbReference type="Rhea" id="RHEA:17953"/>
        <dbReference type="ChEBI" id="CHEBI:15379"/>
        <dbReference type="ChEBI" id="CHEBI:36559"/>
        <dbReference type="ChEBI" id="CHEBI:77612"/>
        <dbReference type="EC" id="1.13.11.6"/>
    </reaction>
</comment>
<feature type="binding site" evidence="7">
    <location>
        <position position="95"/>
    </location>
    <ligand>
        <name>Fe cation</name>
        <dbReference type="ChEBI" id="CHEBI:24875"/>
        <label>1</label>
        <note>catalytic</note>
    </ligand>
</feature>
<keyword evidence="6 7" id="KW-0408">Iron</keyword>
<sequence length="178" mass="20565">MAVAAPFNFKKWIDENRHLLKPPVGNQQVFHGNKDFIVMVVGGPNARKDYHYNEGEEVFYQLEGDIQVKIIEDGKPRTIDIKEGDMFLLPGKVPHSPQRKANTVGLVIERYRREGEKDGFIWLCENCDNKLYEEYFEMTDIVKQLPEVMKNFYGDVEKRTCKKCGTVMEPPQPPKADA</sequence>
<comment type="similarity">
    <text evidence="7">Belongs to the 3-HAO family.</text>
</comment>
<dbReference type="InterPro" id="IPR011051">
    <property type="entry name" value="RmlC_Cupin_sf"/>
</dbReference>
<dbReference type="InterPro" id="IPR014710">
    <property type="entry name" value="RmlC-like_jellyroll"/>
</dbReference>
<comment type="caution">
    <text evidence="8">The sequence shown here is derived from an EMBL/GenBank/DDBJ whole genome shotgun (WGS) entry which is preliminary data.</text>
</comment>
<comment type="pathway">
    <text evidence="7">Cofactor biosynthesis; NAD(+) biosynthesis; quinolinate from L-kynurenine: step 3/3.</text>
</comment>
<feature type="binding site" evidence="7">
    <location>
        <position position="51"/>
    </location>
    <ligand>
        <name>Fe cation</name>
        <dbReference type="ChEBI" id="CHEBI:24875"/>
        <label>1</label>
        <note>catalytic</note>
    </ligand>
</feature>
<evidence type="ECO:0000256" key="6">
    <source>
        <dbReference type="ARBA" id="ARBA00023004"/>
    </source>
</evidence>
<comment type="function">
    <text evidence="1 7">Catalyzes the oxidative ring opening of 3-hydroxyanthranilate to 2-amino-3-carboxymuconate semialdehyde, which spontaneously cyclizes to quinolinate.</text>
</comment>
<evidence type="ECO:0000256" key="7">
    <source>
        <dbReference type="HAMAP-Rule" id="MF_00825"/>
    </source>
</evidence>
<dbReference type="HAMAP" id="MF_00825">
    <property type="entry name" value="3_HAO"/>
    <property type="match status" value="1"/>
</dbReference>
<keyword evidence="2 7" id="KW-0662">Pyridine nucleotide biosynthesis</keyword>
<feature type="binding site" evidence="7">
    <location>
        <position position="47"/>
    </location>
    <ligand>
        <name>O2</name>
        <dbReference type="ChEBI" id="CHEBI:15379"/>
    </ligand>
</feature>
<feature type="binding site" evidence="7">
    <location>
        <position position="109"/>
    </location>
    <ligand>
        <name>substrate</name>
    </ligand>
</feature>
<reference evidence="9" key="1">
    <citation type="journal article" date="2019" name="Int. J. Syst. Evol. Microbiol.">
        <title>The Global Catalogue of Microorganisms (GCM) 10K type strain sequencing project: providing services to taxonomists for standard genome sequencing and annotation.</title>
        <authorList>
            <consortium name="The Broad Institute Genomics Platform"/>
            <consortium name="The Broad Institute Genome Sequencing Center for Infectious Disease"/>
            <person name="Wu L."/>
            <person name="Ma J."/>
        </authorList>
    </citation>
    <scope>NUCLEOTIDE SEQUENCE [LARGE SCALE GENOMIC DNA]</scope>
    <source>
        <strain evidence="9">KACC 12602</strain>
    </source>
</reference>
<keyword evidence="3 7" id="KW-0479">Metal-binding</keyword>
<dbReference type="Pfam" id="PF06052">
    <property type="entry name" value="3-HAO"/>
    <property type="match status" value="1"/>
</dbReference>
<evidence type="ECO:0000256" key="5">
    <source>
        <dbReference type="ARBA" id="ARBA00023002"/>
    </source>
</evidence>
<feature type="binding site" evidence="7">
    <location>
        <position position="124"/>
    </location>
    <ligand>
        <name>Fe cation</name>
        <dbReference type="ChEBI" id="CHEBI:24875"/>
        <label>2</label>
    </ligand>
</feature>
<feature type="binding site" evidence="7">
    <location>
        <position position="57"/>
    </location>
    <ligand>
        <name>Fe cation</name>
        <dbReference type="ChEBI" id="CHEBI:24875"/>
        <label>1</label>
        <note>catalytic</note>
    </ligand>
</feature>
<proteinExistence type="inferred from homology"/>
<dbReference type="PANTHER" id="PTHR15497:SF1">
    <property type="entry name" value="3-HYDROXYANTHRANILATE 3,4-DIOXYGENASE"/>
    <property type="match status" value="1"/>
</dbReference>
<feature type="binding site" evidence="7">
    <location>
        <position position="161"/>
    </location>
    <ligand>
        <name>Fe cation</name>
        <dbReference type="ChEBI" id="CHEBI:24875"/>
        <label>2</label>
    </ligand>
</feature>
<dbReference type="EMBL" id="JBHSKT010000004">
    <property type="protein sequence ID" value="MFC5270798.1"/>
    <property type="molecule type" value="Genomic_DNA"/>
</dbReference>
<organism evidence="8 9">
    <name type="scientific">Adhaeribacter terreus</name>
    <dbReference type="NCBI Taxonomy" id="529703"/>
    <lineage>
        <taxon>Bacteria</taxon>
        <taxon>Pseudomonadati</taxon>
        <taxon>Bacteroidota</taxon>
        <taxon>Cytophagia</taxon>
        <taxon>Cytophagales</taxon>
        <taxon>Hymenobacteraceae</taxon>
        <taxon>Adhaeribacter</taxon>
    </lineage>
</organism>
<dbReference type="Proteomes" id="UP001596161">
    <property type="component" value="Unassembled WGS sequence"/>
</dbReference>
<keyword evidence="9" id="KW-1185">Reference proteome</keyword>
<keyword evidence="4 7" id="KW-0223">Dioxygenase</keyword>
<dbReference type="NCBIfam" id="TIGR03037">
    <property type="entry name" value="anthran_nbaC"/>
    <property type="match status" value="1"/>
</dbReference>
<dbReference type="CDD" id="cd06123">
    <property type="entry name" value="cupin_HAO"/>
    <property type="match status" value="1"/>
</dbReference>